<comment type="caution">
    <text evidence="2">The sequence shown here is derived from an EMBL/GenBank/DDBJ whole genome shotgun (WGS) entry which is preliminary data.</text>
</comment>
<dbReference type="AlphaFoldDB" id="K6XEI4"/>
<dbReference type="STRING" id="493475.GARC_2082"/>
<name>K6XEI4_9ALTE</name>
<evidence type="ECO:0000313" key="3">
    <source>
        <dbReference type="Proteomes" id="UP000006327"/>
    </source>
</evidence>
<dbReference type="Proteomes" id="UP000006327">
    <property type="component" value="Unassembled WGS sequence"/>
</dbReference>
<proteinExistence type="predicted"/>
<dbReference type="PROSITE" id="PS50238">
    <property type="entry name" value="RHOGAP"/>
    <property type="match status" value="1"/>
</dbReference>
<feature type="domain" description="Rho-GAP" evidence="1">
    <location>
        <begin position="1"/>
        <end position="102"/>
    </location>
</feature>
<dbReference type="InterPro" id="IPR000198">
    <property type="entry name" value="RhoGAP_dom"/>
</dbReference>
<protein>
    <recommendedName>
        <fullName evidence="1">Rho-GAP domain-containing protein</fullName>
    </recommendedName>
</protein>
<dbReference type="eggNOG" id="ENOG5032Y6W">
    <property type="taxonomic scope" value="Bacteria"/>
</dbReference>
<evidence type="ECO:0000259" key="1">
    <source>
        <dbReference type="PROSITE" id="PS50238"/>
    </source>
</evidence>
<accession>K6XEI4</accession>
<dbReference type="EMBL" id="BAEO01000027">
    <property type="protein sequence ID" value="GAC19049.1"/>
    <property type="molecule type" value="Genomic_DNA"/>
</dbReference>
<reference evidence="2 3" key="1">
    <citation type="journal article" date="2017" name="Antonie Van Leeuwenhoek">
        <title>Rhizobium rhizosphaerae sp. nov., a novel species isolated from rice rhizosphere.</title>
        <authorList>
            <person name="Zhao J.J."/>
            <person name="Zhang J."/>
            <person name="Zhang R.J."/>
            <person name="Zhang C.W."/>
            <person name="Yin H.Q."/>
            <person name="Zhang X.X."/>
        </authorList>
    </citation>
    <scope>NUCLEOTIDE SEQUENCE [LARGE SCALE GENOMIC DNA]</scope>
    <source>
        <strain evidence="2 3">BSs20135</strain>
    </source>
</reference>
<dbReference type="OrthoDB" id="7067468at2"/>
<sequence>MQTIIQSLSENVQLIYRKSIDADQVISRLQHDGKGKFSAVFAKDAGFTTSSRLFKPYVQELANEVLSLEKLDEAAVKAQLPNLVKKMELLLKTLNQLQKTAR</sequence>
<gene>
    <name evidence="2" type="ORF">GARC_2082</name>
</gene>
<organism evidence="2 3">
    <name type="scientific">Paraglaciecola arctica BSs20135</name>
    <dbReference type="NCBI Taxonomy" id="493475"/>
    <lineage>
        <taxon>Bacteria</taxon>
        <taxon>Pseudomonadati</taxon>
        <taxon>Pseudomonadota</taxon>
        <taxon>Gammaproteobacteria</taxon>
        <taxon>Alteromonadales</taxon>
        <taxon>Alteromonadaceae</taxon>
        <taxon>Paraglaciecola</taxon>
    </lineage>
</organism>
<dbReference type="GO" id="GO:0007165">
    <property type="term" value="P:signal transduction"/>
    <property type="evidence" value="ECO:0007669"/>
    <property type="project" value="InterPro"/>
</dbReference>
<dbReference type="RefSeq" id="WP_007619447.1">
    <property type="nucleotide sequence ID" value="NZ_BAEO01000027.1"/>
</dbReference>
<keyword evidence="3" id="KW-1185">Reference proteome</keyword>
<evidence type="ECO:0000313" key="2">
    <source>
        <dbReference type="EMBL" id="GAC19049.1"/>
    </source>
</evidence>